<dbReference type="Proteomes" id="UP000800093">
    <property type="component" value="Unassembled WGS sequence"/>
</dbReference>
<keyword evidence="3 10" id="KW-0808">Transferase</keyword>
<feature type="transmembrane region" description="Helical" evidence="13">
    <location>
        <begin position="220"/>
        <end position="239"/>
    </location>
</feature>
<keyword evidence="5 10" id="KW-0256">Endoplasmic reticulum</keyword>
<dbReference type="EMBL" id="ML986651">
    <property type="protein sequence ID" value="KAF2261699.1"/>
    <property type="molecule type" value="Genomic_DNA"/>
</dbReference>
<comment type="similarity">
    <text evidence="2 10">Belongs to the membrane-bound acyltransferase family. Sterol o-acyltransferase subfamily.</text>
</comment>
<keyword evidence="8 10" id="KW-0012">Acyltransferase</keyword>
<evidence type="ECO:0000256" key="8">
    <source>
        <dbReference type="ARBA" id="ARBA00023315"/>
    </source>
</evidence>
<dbReference type="Pfam" id="PF03062">
    <property type="entry name" value="MBOAT"/>
    <property type="match status" value="1"/>
</dbReference>
<accession>A0A9P4K2E8</accession>
<feature type="transmembrane region" description="Helical" evidence="13">
    <location>
        <begin position="350"/>
        <end position="368"/>
    </location>
</feature>
<dbReference type="GO" id="GO:0034737">
    <property type="term" value="F:ergosterol O-acyltransferase activity"/>
    <property type="evidence" value="ECO:0007669"/>
    <property type="project" value="TreeGrafter"/>
</dbReference>
<organism evidence="14 15">
    <name type="scientific">Lojkania enalia</name>
    <dbReference type="NCBI Taxonomy" id="147567"/>
    <lineage>
        <taxon>Eukaryota</taxon>
        <taxon>Fungi</taxon>
        <taxon>Dikarya</taxon>
        <taxon>Ascomycota</taxon>
        <taxon>Pezizomycotina</taxon>
        <taxon>Dothideomycetes</taxon>
        <taxon>Pleosporomycetidae</taxon>
        <taxon>Pleosporales</taxon>
        <taxon>Pleosporales incertae sedis</taxon>
        <taxon>Lojkania</taxon>
    </lineage>
</organism>
<dbReference type="GO" id="GO:0008204">
    <property type="term" value="P:ergosterol metabolic process"/>
    <property type="evidence" value="ECO:0007669"/>
    <property type="project" value="TreeGrafter"/>
</dbReference>
<evidence type="ECO:0000256" key="7">
    <source>
        <dbReference type="ARBA" id="ARBA00023136"/>
    </source>
</evidence>
<evidence type="ECO:0000256" key="12">
    <source>
        <dbReference type="SAM" id="MobiDB-lite"/>
    </source>
</evidence>
<dbReference type="InterPro" id="IPR014371">
    <property type="entry name" value="Oat_ACAT_DAG_ARE"/>
</dbReference>
<sequence length="554" mass="63798">MAESTSTDAGTQNGHTDYLHPRPRKPNNIRFTQPHLADDIQAATQNGLLKEPGSGVSSGRSTPIPPDAPPSVQASSSARRHIRAQQKRRIFPTVEYVDRVSHFDPASDYRDFRGFFVLFWIGLAIMGITSMLRSLKETGYPLNIRQWHLFKEKVWELALSDGAMVASTALSLPLHELYINVDGLRWNGLGMAIQSIYQAIWLAFWTAFPFIRDWSWTAQVFFTLHLLAIGMKMHSYAFYMGHLSETRRRLNDLDDPDNKTSKAAAYRYPRPRTHLSEIPQSPSDEDQDQISTAELRQLREDLAFELASPLGNVSYPENFTLFNFVDFVFCPTLCYEIEYPRTPKTRWMEVFYKTLAVMGCIFLMTITTEEFVLPVLDEASIALQSASSASEFCLIMGETIGRLLFPFMCLFLLVFLSIFEYVLGAFAEITRFADRQFYADWWNSSDWLEFSREWNKPVHHFFRRHVYSASKSHVSRPVATLITFIISALAHELVMGCITRKFRGYGFFAMMLQMPFVMIQRSRFFRGKKLLHNVLFWCSMILGLAMMCALYVLV</sequence>
<dbReference type="InterPro" id="IPR004299">
    <property type="entry name" value="MBOAT_fam"/>
</dbReference>
<keyword evidence="6 13" id="KW-1133">Transmembrane helix</keyword>
<feature type="transmembrane region" description="Helical" evidence="13">
    <location>
        <begin position="531"/>
        <end position="553"/>
    </location>
</feature>
<comment type="caution">
    <text evidence="14">The sequence shown here is derived from an EMBL/GenBank/DDBJ whole genome shotgun (WGS) entry which is preliminary data.</text>
</comment>
<feature type="transmembrane region" description="Helical" evidence="13">
    <location>
        <begin position="115"/>
        <end position="135"/>
    </location>
</feature>
<dbReference type="PIRSF" id="PIRSF000439">
    <property type="entry name" value="Oat_ACAT_DAG_ARE"/>
    <property type="match status" value="1"/>
</dbReference>
<feature type="region of interest" description="Disordered" evidence="12">
    <location>
        <begin position="1"/>
        <end position="79"/>
    </location>
</feature>
<protein>
    <recommendedName>
        <fullName evidence="10">O-acyltransferase</fullName>
    </recommendedName>
</protein>
<comment type="function">
    <text evidence="9">Sterol O-acyltransferase that catalyzes the formation of stery esters.</text>
</comment>
<dbReference type="AlphaFoldDB" id="A0A9P4K2E8"/>
<reference evidence="15" key="1">
    <citation type="journal article" date="2020" name="Stud. Mycol.">
        <title>101 Dothideomycetes genomes: A test case for predicting lifestyles and emergence of pathogens.</title>
        <authorList>
            <person name="Haridas S."/>
            <person name="Albert R."/>
            <person name="Binder M."/>
            <person name="Bloem J."/>
            <person name="LaButti K."/>
            <person name="Salamov A."/>
            <person name="Andreopoulos B."/>
            <person name="Baker S."/>
            <person name="Barry K."/>
            <person name="Bills G."/>
            <person name="Bluhm B."/>
            <person name="Cannon C."/>
            <person name="Castanera R."/>
            <person name="Culley D."/>
            <person name="Daum C."/>
            <person name="Ezra D."/>
            <person name="Gonzalez J."/>
            <person name="Henrissat B."/>
            <person name="Kuo A."/>
            <person name="Liang C."/>
            <person name="Lipzen A."/>
            <person name="Lutzoni F."/>
            <person name="Magnuson J."/>
            <person name="Mondo S."/>
            <person name="Nolan M."/>
            <person name="Ohm R."/>
            <person name="Pangilinan J."/>
            <person name="Park H.-J."/>
            <person name="Ramirez L."/>
            <person name="Alfaro M."/>
            <person name="Sun H."/>
            <person name="Tritt A."/>
            <person name="Yoshinaga Y."/>
            <person name="Zwiers L.-H."/>
            <person name="Turgeon B."/>
            <person name="Goodwin S."/>
            <person name="Spatafora J."/>
            <person name="Crous P."/>
            <person name="Grigoriev I."/>
        </authorList>
    </citation>
    <scope>NUCLEOTIDE SEQUENCE [LARGE SCALE GENOMIC DNA]</scope>
    <source>
        <strain evidence="15">CBS 304.66</strain>
    </source>
</reference>
<gene>
    <name evidence="14" type="ORF">CC78DRAFT_554931</name>
</gene>
<evidence type="ECO:0000313" key="15">
    <source>
        <dbReference type="Proteomes" id="UP000800093"/>
    </source>
</evidence>
<feature type="transmembrane region" description="Helical" evidence="13">
    <location>
        <begin position="155"/>
        <end position="174"/>
    </location>
</feature>
<proteinExistence type="inferred from homology"/>
<dbReference type="PANTHER" id="PTHR10408">
    <property type="entry name" value="STEROL O-ACYLTRANSFERASE"/>
    <property type="match status" value="1"/>
</dbReference>
<evidence type="ECO:0000256" key="4">
    <source>
        <dbReference type="ARBA" id="ARBA00022692"/>
    </source>
</evidence>
<evidence type="ECO:0000313" key="14">
    <source>
        <dbReference type="EMBL" id="KAF2261699.1"/>
    </source>
</evidence>
<feature type="transmembrane region" description="Helical" evidence="13">
    <location>
        <begin position="404"/>
        <end position="427"/>
    </location>
</feature>
<feature type="active site" evidence="11">
    <location>
        <position position="491"/>
    </location>
</feature>
<dbReference type="GO" id="GO:0005789">
    <property type="term" value="C:endoplasmic reticulum membrane"/>
    <property type="evidence" value="ECO:0007669"/>
    <property type="project" value="UniProtKB-SubCell"/>
</dbReference>
<evidence type="ECO:0000256" key="2">
    <source>
        <dbReference type="ARBA" id="ARBA00009010"/>
    </source>
</evidence>
<feature type="transmembrane region" description="Helical" evidence="13">
    <location>
        <begin position="502"/>
        <end position="519"/>
    </location>
</feature>
<keyword evidence="4 13" id="KW-0812">Transmembrane</keyword>
<evidence type="ECO:0000256" key="11">
    <source>
        <dbReference type="PIRSR" id="PIRSR000439-1"/>
    </source>
</evidence>
<evidence type="ECO:0000256" key="9">
    <source>
        <dbReference type="ARBA" id="ARBA00023568"/>
    </source>
</evidence>
<feature type="transmembrane region" description="Helical" evidence="13">
    <location>
        <begin position="186"/>
        <end position="208"/>
    </location>
</feature>
<keyword evidence="15" id="KW-1185">Reference proteome</keyword>
<evidence type="ECO:0000256" key="5">
    <source>
        <dbReference type="ARBA" id="ARBA00022824"/>
    </source>
</evidence>
<evidence type="ECO:0000256" key="13">
    <source>
        <dbReference type="SAM" id="Phobius"/>
    </source>
</evidence>
<dbReference type="PANTHER" id="PTHR10408:SF9">
    <property type="entry name" value="STEROL O-ACYLTRANSFERASE 2-RELATED"/>
    <property type="match status" value="1"/>
</dbReference>
<evidence type="ECO:0000256" key="3">
    <source>
        <dbReference type="ARBA" id="ARBA00022679"/>
    </source>
</evidence>
<evidence type="ECO:0000256" key="6">
    <source>
        <dbReference type="ARBA" id="ARBA00022989"/>
    </source>
</evidence>
<evidence type="ECO:0000256" key="10">
    <source>
        <dbReference type="PIRNR" id="PIRNR000439"/>
    </source>
</evidence>
<dbReference type="OrthoDB" id="10039049at2759"/>
<name>A0A9P4K2E8_9PLEO</name>
<keyword evidence="7 10" id="KW-0472">Membrane</keyword>
<comment type="subcellular location">
    <subcellularLocation>
        <location evidence="1 10">Endoplasmic reticulum membrane</location>
        <topology evidence="1 10">Multi-pass membrane protein</topology>
    </subcellularLocation>
</comment>
<feature type="compositionally biased region" description="Polar residues" evidence="12">
    <location>
        <begin position="1"/>
        <end position="15"/>
    </location>
</feature>
<evidence type="ECO:0000256" key="1">
    <source>
        <dbReference type="ARBA" id="ARBA00004477"/>
    </source>
</evidence>